<dbReference type="CDD" id="cd11715">
    <property type="entry name" value="THUMP_AdoMetMT"/>
    <property type="match status" value="1"/>
</dbReference>
<dbReference type="InterPro" id="IPR000241">
    <property type="entry name" value="RlmKL-like_Mtase"/>
</dbReference>
<reference evidence="5" key="1">
    <citation type="submission" date="2021-01" db="EMBL/GenBank/DDBJ databases">
        <title>Marivirga sp. nov., isolated from intertidal surface sediments.</title>
        <authorList>
            <person name="Zhang M."/>
        </authorList>
    </citation>
    <scope>NUCLEOTIDE SEQUENCE</scope>
    <source>
        <strain evidence="5">SM1354</strain>
    </source>
</reference>
<evidence type="ECO:0000256" key="3">
    <source>
        <dbReference type="PROSITE-ProRule" id="PRU00529"/>
    </source>
</evidence>
<dbReference type="RefSeq" id="WP_201918399.1">
    <property type="nucleotide sequence ID" value="NZ_JAERQG010000001.1"/>
</dbReference>
<dbReference type="SUPFAM" id="SSF53335">
    <property type="entry name" value="S-adenosyl-L-methionine-dependent methyltransferases"/>
    <property type="match status" value="1"/>
</dbReference>
<dbReference type="PROSITE" id="PS51165">
    <property type="entry name" value="THUMP"/>
    <property type="match status" value="1"/>
</dbReference>
<keyword evidence="3" id="KW-0694">RNA-binding</keyword>
<evidence type="ECO:0000259" key="4">
    <source>
        <dbReference type="PROSITE" id="PS51165"/>
    </source>
</evidence>
<dbReference type="InterPro" id="IPR029063">
    <property type="entry name" value="SAM-dependent_MTases_sf"/>
</dbReference>
<dbReference type="GO" id="GO:0003723">
    <property type="term" value="F:RNA binding"/>
    <property type="evidence" value="ECO:0007669"/>
    <property type="project" value="UniProtKB-UniRule"/>
</dbReference>
<accession>A0A937ADP2</accession>
<dbReference type="Proteomes" id="UP000642920">
    <property type="component" value="Unassembled WGS sequence"/>
</dbReference>
<evidence type="ECO:0000313" key="6">
    <source>
        <dbReference type="Proteomes" id="UP000642920"/>
    </source>
</evidence>
<dbReference type="InterPro" id="IPR004114">
    <property type="entry name" value="THUMP_dom"/>
</dbReference>
<gene>
    <name evidence="5" type="ORF">JKP34_05210</name>
</gene>
<dbReference type="GO" id="GO:0008990">
    <property type="term" value="F:rRNA (guanine-N2-)-methyltransferase activity"/>
    <property type="evidence" value="ECO:0007669"/>
    <property type="project" value="TreeGrafter"/>
</dbReference>
<name>A0A937ADP2_9BACT</name>
<keyword evidence="1 5" id="KW-0489">Methyltransferase</keyword>
<protein>
    <submittedName>
        <fullName evidence="5">Class I SAM-dependent RNA methyltransferase</fullName>
    </submittedName>
</protein>
<dbReference type="SMART" id="SM00981">
    <property type="entry name" value="THUMP"/>
    <property type="match status" value="1"/>
</dbReference>
<dbReference type="Pfam" id="PF02926">
    <property type="entry name" value="THUMP"/>
    <property type="match status" value="1"/>
</dbReference>
<sequence length="383" mass="43717">MQQSKIVMPCPPHMAPILRKELEQLGYKIANEGPLEVSINGTYEDCMFLNLHLRTANKVLYQLKSFRCKNPDQLYQQLYQVKWEEHLYEEGYLCVTSYVNNEKILNTQFANVRVKDAIVDRIKDQTGNRPDSGPLRDQMVVFLHWMDEQASIYLDTSGETISKHGYRKIPGKAPMMEALAAATIMESNWKADQAFINPMCGSGTLAIEAALMAANIAPGQFREKFGFHYLKGFDLEAFDQMKKAAKEKETKPKKEIIATDHSRLAIQAAEKNADFAGVKDFITFKKCDFRDTEIPEGEGIVFLNPEYGERLGEETELANLYAQIGDFFKQECKGKTGYIFTGNLKLAKRVGLRTKRRIPFLNAKIECRLLEYELYAGTKKDKN</sequence>
<proteinExistence type="predicted"/>
<dbReference type="Pfam" id="PF22020">
    <property type="entry name" value="RlmL_1st"/>
    <property type="match status" value="1"/>
</dbReference>
<dbReference type="Gene3D" id="3.30.2130.30">
    <property type="match status" value="1"/>
</dbReference>
<evidence type="ECO:0000313" key="5">
    <source>
        <dbReference type="EMBL" id="MBL0764639.1"/>
    </source>
</evidence>
<evidence type="ECO:0000256" key="2">
    <source>
        <dbReference type="ARBA" id="ARBA00022679"/>
    </source>
</evidence>
<dbReference type="PANTHER" id="PTHR47313:SF1">
    <property type="entry name" value="RIBOSOMAL RNA LARGE SUBUNIT METHYLTRANSFERASE K_L"/>
    <property type="match status" value="1"/>
</dbReference>
<dbReference type="InterPro" id="IPR054170">
    <property type="entry name" value="RlmL_1st"/>
</dbReference>
<comment type="caution">
    <text evidence="5">The sequence shown here is derived from an EMBL/GenBank/DDBJ whole genome shotgun (WGS) entry which is preliminary data.</text>
</comment>
<dbReference type="AlphaFoldDB" id="A0A937ADP2"/>
<keyword evidence="6" id="KW-1185">Reference proteome</keyword>
<dbReference type="PANTHER" id="PTHR47313">
    <property type="entry name" value="RIBOSOMAL RNA LARGE SUBUNIT METHYLTRANSFERASE K/L"/>
    <property type="match status" value="1"/>
</dbReference>
<dbReference type="GO" id="GO:0070043">
    <property type="term" value="F:rRNA (guanine-N7-)-methyltransferase activity"/>
    <property type="evidence" value="ECO:0007669"/>
    <property type="project" value="TreeGrafter"/>
</dbReference>
<dbReference type="Gene3D" id="3.40.50.150">
    <property type="entry name" value="Vaccinia Virus protein VP39"/>
    <property type="match status" value="1"/>
</dbReference>
<dbReference type="EMBL" id="JAERQG010000001">
    <property type="protein sequence ID" value="MBL0764639.1"/>
    <property type="molecule type" value="Genomic_DNA"/>
</dbReference>
<dbReference type="Pfam" id="PF01170">
    <property type="entry name" value="UPF0020"/>
    <property type="match status" value="1"/>
</dbReference>
<feature type="domain" description="THUMP" evidence="4">
    <location>
        <begin position="45"/>
        <end position="156"/>
    </location>
</feature>
<keyword evidence="2" id="KW-0808">Transferase</keyword>
<organism evidence="5 6">
    <name type="scientific">Marivirga atlantica</name>
    <dbReference type="NCBI Taxonomy" id="1548457"/>
    <lineage>
        <taxon>Bacteria</taxon>
        <taxon>Pseudomonadati</taxon>
        <taxon>Bacteroidota</taxon>
        <taxon>Cytophagia</taxon>
        <taxon>Cytophagales</taxon>
        <taxon>Marivirgaceae</taxon>
        <taxon>Marivirga</taxon>
    </lineage>
</organism>
<evidence type="ECO:0000256" key="1">
    <source>
        <dbReference type="ARBA" id="ARBA00022603"/>
    </source>
</evidence>